<keyword evidence="6 9" id="KW-0732">Signal</keyword>
<dbReference type="PANTHER" id="PTHR30570">
    <property type="entry name" value="PERIPLASMIC PHOSPHATE BINDING COMPONENT OF PHOSPHATE ABC TRANSPORTER"/>
    <property type="match status" value="1"/>
</dbReference>
<comment type="subunit">
    <text evidence="4">The complex is composed of two ATP-binding proteins (PstB), two transmembrane proteins (PstC and PstA) and a solute-binding protein (PstS).</text>
</comment>
<dbReference type="AlphaFoldDB" id="A0A1M6PBW9"/>
<evidence type="ECO:0000256" key="9">
    <source>
        <dbReference type="SAM" id="SignalP"/>
    </source>
</evidence>
<dbReference type="Proteomes" id="UP000184301">
    <property type="component" value="Unassembled WGS sequence"/>
</dbReference>
<dbReference type="InterPro" id="IPR050811">
    <property type="entry name" value="Phosphate_ABC_transporter"/>
</dbReference>
<sequence length="295" mass="31504">MRKRRIGGCLLAFCIMIGAAGCADGKGTDSAAKVDGLDKLGAIQVISREEGSGTRSAFAQLADFEADGEGGSATDKTRSDAEIVNNADEVIAAVVKNASAVGYVSEGALADDQTVNVLNIDGKSVQDTNGKYPLSRSFYLAYNGELSDLEQDFMTYVHSLGQEIVAETYEPVAKSSSFLSNKAEGVIKIDGSTSVAPLMEKLATAYMEINPNAVIQVTESDSTKGMNQAMSGECNLGMASRDLKDYEKELLDYEAIAQDDIAVIVNTDNPLKDITLKDLKDIYTGDMKAWEELNS</sequence>
<feature type="chain" id="PRO_5038991206" evidence="9">
    <location>
        <begin position="24"/>
        <end position="295"/>
    </location>
</feature>
<evidence type="ECO:0000256" key="5">
    <source>
        <dbReference type="ARBA" id="ARBA00022592"/>
    </source>
</evidence>
<feature type="domain" description="PBP" evidence="10">
    <location>
        <begin position="183"/>
        <end position="292"/>
    </location>
</feature>
<dbReference type="GO" id="GO:0005886">
    <property type="term" value="C:plasma membrane"/>
    <property type="evidence" value="ECO:0007669"/>
    <property type="project" value="UniProtKB-SubCell"/>
</dbReference>
<dbReference type="RefSeq" id="WP_073109700.1">
    <property type="nucleotide sequence ID" value="NZ_FQZY01000027.1"/>
</dbReference>
<dbReference type="EMBL" id="FQZY01000027">
    <property type="protein sequence ID" value="SHK05370.1"/>
    <property type="molecule type" value="Genomic_DNA"/>
</dbReference>
<evidence type="ECO:0000256" key="1">
    <source>
        <dbReference type="ARBA" id="ARBA00002841"/>
    </source>
</evidence>
<organism evidence="11 12">
    <name type="scientific">Hespellia stercorisuis DSM 15480</name>
    <dbReference type="NCBI Taxonomy" id="1121950"/>
    <lineage>
        <taxon>Bacteria</taxon>
        <taxon>Bacillati</taxon>
        <taxon>Bacillota</taxon>
        <taxon>Clostridia</taxon>
        <taxon>Lachnospirales</taxon>
        <taxon>Lachnospiraceae</taxon>
        <taxon>Hespellia</taxon>
    </lineage>
</organism>
<keyword evidence="5" id="KW-0813">Transport</keyword>
<dbReference type="Gene3D" id="3.40.190.10">
    <property type="entry name" value="Periplasmic binding protein-like II"/>
    <property type="match status" value="2"/>
</dbReference>
<dbReference type="PROSITE" id="PS51257">
    <property type="entry name" value="PROKAR_LIPOPROTEIN"/>
    <property type="match status" value="1"/>
</dbReference>
<name>A0A1M6PBW9_9FIRM</name>
<evidence type="ECO:0000256" key="2">
    <source>
        <dbReference type="ARBA" id="ARBA00004193"/>
    </source>
</evidence>
<dbReference type="InterPro" id="IPR024370">
    <property type="entry name" value="PBP_domain"/>
</dbReference>
<comment type="subcellular location">
    <subcellularLocation>
        <location evidence="2">Cell membrane</location>
        <topology evidence="2">Lipid-anchor</topology>
    </subcellularLocation>
</comment>
<dbReference type="SUPFAM" id="SSF53850">
    <property type="entry name" value="Periplasmic binding protein-like II"/>
    <property type="match status" value="2"/>
</dbReference>
<evidence type="ECO:0000313" key="12">
    <source>
        <dbReference type="Proteomes" id="UP000184301"/>
    </source>
</evidence>
<gene>
    <name evidence="11" type="ORF">SAMN02745243_02080</name>
</gene>
<keyword evidence="7" id="KW-0564">Palmitate</keyword>
<dbReference type="GO" id="GO:0006817">
    <property type="term" value="P:phosphate ion transport"/>
    <property type="evidence" value="ECO:0007669"/>
    <property type="project" value="UniProtKB-KW"/>
</dbReference>
<evidence type="ECO:0000256" key="3">
    <source>
        <dbReference type="ARBA" id="ARBA00008725"/>
    </source>
</evidence>
<evidence type="ECO:0000256" key="4">
    <source>
        <dbReference type="ARBA" id="ARBA00011529"/>
    </source>
</evidence>
<keyword evidence="8" id="KW-0449">Lipoprotein</keyword>
<evidence type="ECO:0000259" key="10">
    <source>
        <dbReference type="Pfam" id="PF12849"/>
    </source>
</evidence>
<dbReference type="PANTHER" id="PTHR30570:SF1">
    <property type="entry name" value="PHOSPHATE-BINDING PROTEIN PSTS"/>
    <property type="match status" value="1"/>
</dbReference>
<feature type="signal peptide" evidence="9">
    <location>
        <begin position="1"/>
        <end position="23"/>
    </location>
</feature>
<dbReference type="STRING" id="1121950.SAMN02745243_02080"/>
<keyword evidence="5" id="KW-0592">Phosphate transport</keyword>
<evidence type="ECO:0000256" key="7">
    <source>
        <dbReference type="ARBA" id="ARBA00023139"/>
    </source>
</evidence>
<evidence type="ECO:0000256" key="8">
    <source>
        <dbReference type="ARBA" id="ARBA00023288"/>
    </source>
</evidence>
<keyword evidence="12" id="KW-1185">Reference proteome</keyword>
<feature type="domain" description="PBP" evidence="10">
    <location>
        <begin position="41"/>
        <end position="158"/>
    </location>
</feature>
<evidence type="ECO:0000313" key="11">
    <source>
        <dbReference type="EMBL" id="SHK05370.1"/>
    </source>
</evidence>
<comment type="function">
    <text evidence="1">Part of the ABC transporter complex PstSACB involved in phosphate import.</text>
</comment>
<accession>A0A1M6PBW9</accession>
<evidence type="ECO:0000256" key="6">
    <source>
        <dbReference type="ARBA" id="ARBA00022729"/>
    </source>
</evidence>
<proteinExistence type="inferred from homology"/>
<reference evidence="11 12" key="1">
    <citation type="submission" date="2016-11" db="EMBL/GenBank/DDBJ databases">
        <authorList>
            <person name="Jaros S."/>
            <person name="Januszkiewicz K."/>
            <person name="Wedrychowicz H."/>
        </authorList>
    </citation>
    <scope>NUCLEOTIDE SEQUENCE [LARGE SCALE GENOMIC DNA]</scope>
    <source>
        <strain evidence="11 12">DSM 15480</strain>
    </source>
</reference>
<dbReference type="Pfam" id="PF12849">
    <property type="entry name" value="PBP_like_2"/>
    <property type="match status" value="2"/>
</dbReference>
<comment type="similarity">
    <text evidence="3">Belongs to the PstS family.</text>
</comment>
<protein>
    <submittedName>
        <fullName evidence="11">Phosphate ABC transporter substrate-binding protein, PhoT family (TC 3.A.1.7.1)</fullName>
    </submittedName>
</protein>